<evidence type="ECO:0000256" key="6">
    <source>
        <dbReference type="ARBA" id="ARBA00049183"/>
    </source>
</evidence>
<dbReference type="Proteomes" id="UP000294850">
    <property type="component" value="Unassembled WGS sequence"/>
</dbReference>
<dbReference type="GO" id="GO:0005886">
    <property type="term" value="C:plasma membrane"/>
    <property type="evidence" value="ECO:0007669"/>
    <property type="project" value="UniProtKB-SubCell"/>
</dbReference>
<dbReference type="PANTHER" id="PTHR42755">
    <property type="entry name" value="3-DEOXY-MANNO-OCTULOSONATE CYTIDYLYLTRANSFERASE"/>
    <property type="match status" value="1"/>
</dbReference>
<dbReference type="UniPathway" id="UPA00958"/>
<proteinExistence type="inferred from homology"/>
<dbReference type="OrthoDB" id="9789797at2"/>
<organism evidence="10 11">
    <name type="scientific">Dyadobacter psychrotolerans</name>
    <dbReference type="NCBI Taxonomy" id="2541721"/>
    <lineage>
        <taxon>Bacteria</taxon>
        <taxon>Pseudomonadati</taxon>
        <taxon>Bacteroidota</taxon>
        <taxon>Cytophagia</taxon>
        <taxon>Cytophagales</taxon>
        <taxon>Spirosomataceae</taxon>
        <taxon>Dyadobacter</taxon>
    </lineage>
</organism>
<dbReference type="GO" id="GO:0009244">
    <property type="term" value="P:lipopolysaccharide core region biosynthetic process"/>
    <property type="evidence" value="ECO:0007669"/>
    <property type="project" value="UniProtKB-UniRule"/>
</dbReference>
<evidence type="ECO:0000256" key="7">
    <source>
        <dbReference type="PIRSR" id="PIRSR639901-1"/>
    </source>
</evidence>
<dbReference type="InterPro" id="IPR038107">
    <property type="entry name" value="Glycos_transf_N_sf"/>
</dbReference>
<comment type="function">
    <text evidence="8">Involved in lipopolysaccharide (LPS) biosynthesis. Catalyzes the transfer of 3-deoxy-D-manno-octulosonate (Kdo) residue(s) from CMP-Kdo to lipid IV(A), the tetraacyldisaccharide-1,4'-bisphosphate precursor of lipid A.</text>
</comment>
<evidence type="ECO:0000313" key="10">
    <source>
        <dbReference type="EMBL" id="TDE12941.1"/>
    </source>
</evidence>
<evidence type="ECO:0000256" key="4">
    <source>
        <dbReference type="ARBA" id="ARBA00022679"/>
    </source>
</evidence>
<dbReference type="InterPro" id="IPR007507">
    <property type="entry name" value="Glycos_transf_N"/>
</dbReference>
<reference evidence="10 11" key="1">
    <citation type="submission" date="2019-03" db="EMBL/GenBank/DDBJ databases">
        <title>Dyadobacter AR-3-6 sp. nov., isolated from arctic soil.</title>
        <authorList>
            <person name="Chaudhary D.K."/>
        </authorList>
    </citation>
    <scope>NUCLEOTIDE SEQUENCE [LARGE SCALE GENOMIC DNA]</scope>
    <source>
        <strain evidence="10 11">AR-3-6</strain>
    </source>
</reference>
<dbReference type="InterPro" id="IPR039901">
    <property type="entry name" value="Kdotransferase"/>
</dbReference>
<dbReference type="Gene3D" id="3.40.50.11720">
    <property type="entry name" value="3-Deoxy-D-manno-octulosonic-acid transferase, N-terminal domain"/>
    <property type="match status" value="1"/>
</dbReference>
<dbReference type="GO" id="GO:0043842">
    <property type="term" value="F:Kdo transferase activity"/>
    <property type="evidence" value="ECO:0007669"/>
    <property type="project" value="UniProtKB-EC"/>
</dbReference>
<protein>
    <recommendedName>
        <fullName evidence="3 8">3-deoxy-D-manno-octulosonic acid transferase</fullName>
        <shortName evidence="8">Kdo transferase</shortName>
        <ecNumber evidence="2 8">2.4.99.12</ecNumber>
    </recommendedName>
    <alternativeName>
        <fullName evidence="5 8">Lipid IV(A) 3-deoxy-D-manno-octulosonic acid transferase</fullName>
    </alternativeName>
</protein>
<dbReference type="PANTHER" id="PTHR42755:SF1">
    <property type="entry name" value="3-DEOXY-D-MANNO-OCTULOSONIC ACID TRANSFERASE, MITOCHONDRIAL-RELATED"/>
    <property type="match status" value="1"/>
</dbReference>
<evidence type="ECO:0000256" key="5">
    <source>
        <dbReference type="ARBA" id="ARBA00031445"/>
    </source>
</evidence>
<evidence type="ECO:0000313" key="11">
    <source>
        <dbReference type="Proteomes" id="UP000294850"/>
    </source>
</evidence>
<dbReference type="GO" id="GO:0009245">
    <property type="term" value="P:lipid A biosynthetic process"/>
    <property type="evidence" value="ECO:0007669"/>
    <property type="project" value="TreeGrafter"/>
</dbReference>
<comment type="subcellular location">
    <subcellularLocation>
        <location evidence="8">Cell membrane</location>
    </subcellularLocation>
</comment>
<keyword evidence="8" id="KW-1003">Cell membrane</keyword>
<dbReference type="Gene3D" id="3.40.50.2000">
    <property type="entry name" value="Glycogen Phosphorylase B"/>
    <property type="match status" value="1"/>
</dbReference>
<evidence type="ECO:0000256" key="2">
    <source>
        <dbReference type="ARBA" id="ARBA00012621"/>
    </source>
</evidence>
<comment type="similarity">
    <text evidence="8">Belongs to the glycosyltransferase group 1 family.</text>
</comment>
<evidence type="ECO:0000259" key="9">
    <source>
        <dbReference type="Pfam" id="PF04413"/>
    </source>
</evidence>
<keyword evidence="8" id="KW-0448">Lipopolysaccharide biosynthesis</keyword>
<dbReference type="EMBL" id="SMFL01000008">
    <property type="protein sequence ID" value="TDE12941.1"/>
    <property type="molecule type" value="Genomic_DNA"/>
</dbReference>
<keyword evidence="8" id="KW-0472">Membrane</keyword>
<comment type="catalytic activity">
    <reaction evidence="6 8">
        <text>lipid IVA (E. coli) + CMP-3-deoxy-beta-D-manno-octulosonate = alpha-Kdo-(2-&gt;6)-lipid IVA (E. coli) + CMP + H(+)</text>
        <dbReference type="Rhea" id="RHEA:28066"/>
        <dbReference type="ChEBI" id="CHEBI:15378"/>
        <dbReference type="ChEBI" id="CHEBI:58603"/>
        <dbReference type="ChEBI" id="CHEBI:60364"/>
        <dbReference type="ChEBI" id="CHEBI:60377"/>
        <dbReference type="ChEBI" id="CHEBI:85987"/>
        <dbReference type="EC" id="2.4.99.12"/>
    </reaction>
</comment>
<evidence type="ECO:0000256" key="3">
    <source>
        <dbReference type="ARBA" id="ARBA00019077"/>
    </source>
</evidence>
<name>A0A4R5DLT4_9BACT</name>
<feature type="active site" description="Proton acceptor" evidence="7">
    <location>
        <position position="48"/>
    </location>
</feature>
<dbReference type="SUPFAM" id="SSF53756">
    <property type="entry name" value="UDP-Glycosyltransferase/glycogen phosphorylase"/>
    <property type="match status" value="1"/>
</dbReference>
<evidence type="ECO:0000256" key="1">
    <source>
        <dbReference type="ARBA" id="ARBA00004713"/>
    </source>
</evidence>
<sequence>MRVAAWFSPKIQLGVEGRKNLLQKLETVLPGLIKGRPVAWFHAASLGEFEQGRPVMETYRKEYPDHFILLTFFSPSGYEIRKNYAGADYICYLPIDTRTNAQTFVRIVNPQIAFFIKYEFWYNYLVELKNRNVYVFSFSTIFRAGQVFFNSYGGFYRKLLTYFDYIFVQNQESVDLLQRIGMTRFALAGDTRFDRVAEIAAQTKNLPVIDNFVKGQMCLVAGSVWGKDMEVLIPALNALKQPVKVIIAPHEIKADEIENWRKQLSGSSVLYSVYKETNGEESFDYLFIDNIGMLSSLYRYGNMAFIGGSFGSGLHNILEAATFGLPVIFGNKGYHKFQEAVDLVKLGGAKIVSNSTEIVALLENWMIDAELLSAEGAVSRRYVEERKGATEKVMKEVRKLLV</sequence>
<accession>A0A4R5DLT4</accession>
<dbReference type="EC" id="2.4.99.12" evidence="2 8"/>
<gene>
    <name evidence="10" type="ORF">E0F88_20860</name>
</gene>
<feature type="domain" description="3-deoxy-D-manno-octulosonic-acid transferase N-terminal" evidence="9">
    <location>
        <begin position="34"/>
        <end position="194"/>
    </location>
</feature>
<dbReference type="AlphaFoldDB" id="A0A4R5DLT4"/>
<evidence type="ECO:0000256" key="8">
    <source>
        <dbReference type="RuleBase" id="RU365103"/>
    </source>
</evidence>
<keyword evidence="11" id="KW-1185">Reference proteome</keyword>
<comment type="caution">
    <text evidence="10">The sequence shown here is derived from an EMBL/GenBank/DDBJ whole genome shotgun (WGS) entry which is preliminary data.</text>
</comment>
<keyword evidence="4 8" id="KW-0808">Transferase</keyword>
<comment type="pathway">
    <text evidence="1 8">Bacterial outer membrane biogenesis; LPS core biosynthesis.</text>
</comment>
<dbReference type="Pfam" id="PF04413">
    <property type="entry name" value="Glycos_transf_N"/>
    <property type="match status" value="1"/>
</dbReference>